<accession>A0A0F9VFA6</accession>
<protein>
    <submittedName>
        <fullName evidence="1">Uncharacterized protein</fullName>
    </submittedName>
</protein>
<sequence length="96" mass="11409">MKIAKYNYKFPRLTKEEFEFFKWKDVSLWKKYNVNWTIQRKIASSLEELAVKKLLGYGGFEKNKEEVIEHHLKAYKYSPSLACSRPAFRKEAGLSV</sequence>
<evidence type="ECO:0000313" key="1">
    <source>
        <dbReference type="EMBL" id="KKO02745.1"/>
    </source>
</evidence>
<name>A0A0F9VFA6_9ZZZZ</name>
<gene>
    <name evidence="1" type="ORF">LCGC14_0101940</name>
</gene>
<dbReference type="EMBL" id="LAZR01000029">
    <property type="protein sequence ID" value="KKO02745.1"/>
    <property type="molecule type" value="Genomic_DNA"/>
</dbReference>
<reference evidence="1" key="1">
    <citation type="journal article" date="2015" name="Nature">
        <title>Complex archaea that bridge the gap between prokaryotes and eukaryotes.</title>
        <authorList>
            <person name="Spang A."/>
            <person name="Saw J.H."/>
            <person name="Jorgensen S.L."/>
            <person name="Zaremba-Niedzwiedzka K."/>
            <person name="Martijn J."/>
            <person name="Lind A.E."/>
            <person name="van Eijk R."/>
            <person name="Schleper C."/>
            <person name="Guy L."/>
            <person name="Ettema T.J."/>
        </authorList>
    </citation>
    <scope>NUCLEOTIDE SEQUENCE</scope>
</reference>
<organism evidence="1">
    <name type="scientific">marine sediment metagenome</name>
    <dbReference type="NCBI Taxonomy" id="412755"/>
    <lineage>
        <taxon>unclassified sequences</taxon>
        <taxon>metagenomes</taxon>
        <taxon>ecological metagenomes</taxon>
    </lineage>
</organism>
<proteinExistence type="predicted"/>
<comment type="caution">
    <text evidence="1">The sequence shown here is derived from an EMBL/GenBank/DDBJ whole genome shotgun (WGS) entry which is preliminary data.</text>
</comment>
<dbReference type="AlphaFoldDB" id="A0A0F9VFA6"/>